<dbReference type="GO" id="GO:0005952">
    <property type="term" value="C:cAMP-dependent protein kinase complex"/>
    <property type="evidence" value="ECO:0007669"/>
    <property type="project" value="InterPro"/>
</dbReference>
<evidence type="ECO:0000313" key="4">
    <source>
        <dbReference type="Proteomes" id="UP001295684"/>
    </source>
</evidence>
<organism evidence="3 4">
    <name type="scientific">Euplotes crassus</name>
    <dbReference type="NCBI Taxonomy" id="5936"/>
    <lineage>
        <taxon>Eukaryota</taxon>
        <taxon>Sar</taxon>
        <taxon>Alveolata</taxon>
        <taxon>Ciliophora</taxon>
        <taxon>Intramacronucleata</taxon>
        <taxon>Spirotrichea</taxon>
        <taxon>Hypotrichia</taxon>
        <taxon>Euplotida</taxon>
        <taxon>Euplotidae</taxon>
        <taxon>Moneuplotes</taxon>
    </lineage>
</organism>
<name>A0AAD1Y9P3_EUPCR</name>
<dbReference type="SUPFAM" id="SSF51206">
    <property type="entry name" value="cAMP-binding domain-like"/>
    <property type="match status" value="2"/>
</dbReference>
<dbReference type="InterPro" id="IPR050503">
    <property type="entry name" value="cAMP-dep_PK_reg_su-like"/>
</dbReference>
<dbReference type="InterPro" id="IPR000595">
    <property type="entry name" value="cNMP-bd_dom"/>
</dbReference>
<dbReference type="PROSITE" id="PS50042">
    <property type="entry name" value="CNMP_BINDING_3"/>
    <property type="match status" value="3"/>
</dbReference>
<dbReference type="InterPro" id="IPR018490">
    <property type="entry name" value="cNMP-bd_dom_sf"/>
</dbReference>
<dbReference type="EMBL" id="CAMPGE010029381">
    <property type="protein sequence ID" value="CAI2386845.1"/>
    <property type="molecule type" value="Genomic_DNA"/>
</dbReference>
<dbReference type="GO" id="GO:0005829">
    <property type="term" value="C:cytosol"/>
    <property type="evidence" value="ECO:0007669"/>
    <property type="project" value="TreeGrafter"/>
</dbReference>
<reference evidence="3" key="1">
    <citation type="submission" date="2023-07" db="EMBL/GenBank/DDBJ databases">
        <authorList>
            <consortium name="AG Swart"/>
            <person name="Singh M."/>
            <person name="Singh A."/>
            <person name="Seah K."/>
            <person name="Emmerich C."/>
        </authorList>
    </citation>
    <scope>NUCLEOTIDE SEQUENCE</scope>
    <source>
        <strain evidence="3">DP1</strain>
    </source>
</reference>
<dbReference type="GO" id="GO:0004862">
    <property type="term" value="F:cAMP-dependent protein kinase inhibitor activity"/>
    <property type="evidence" value="ECO:0007669"/>
    <property type="project" value="TreeGrafter"/>
</dbReference>
<dbReference type="GO" id="GO:0030552">
    <property type="term" value="F:cAMP binding"/>
    <property type="evidence" value="ECO:0007669"/>
    <property type="project" value="TreeGrafter"/>
</dbReference>
<dbReference type="GO" id="GO:0034236">
    <property type="term" value="F:protein kinase A catalytic subunit binding"/>
    <property type="evidence" value="ECO:0007669"/>
    <property type="project" value="TreeGrafter"/>
</dbReference>
<dbReference type="PROSITE" id="PS00889">
    <property type="entry name" value="CNMP_BINDING_2"/>
    <property type="match status" value="1"/>
</dbReference>
<dbReference type="Proteomes" id="UP001295684">
    <property type="component" value="Unassembled WGS sequence"/>
</dbReference>
<evidence type="ECO:0000259" key="2">
    <source>
        <dbReference type="PROSITE" id="PS50042"/>
    </source>
</evidence>
<dbReference type="InterPro" id="IPR014710">
    <property type="entry name" value="RmlC-like_jellyroll"/>
</dbReference>
<dbReference type="PANTHER" id="PTHR11635">
    <property type="entry name" value="CAMP-DEPENDENT PROTEIN KINASE REGULATORY CHAIN"/>
    <property type="match status" value="1"/>
</dbReference>
<dbReference type="Pfam" id="PF00027">
    <property type="entry name" value="cNMP_binding"/>
    <property type="match status" value="1"/>
</dbReference>
<feature type="domain" description="Cyclic nucleotide-binding" evidence="2">
    <location>
        <begin position="210"/>
        <end position="297"/>
    </location>
</feature>
<accession>A0AAD1Y9P3</accession>
<dbReference type="PANTHER" id="PTHR11635:SF152">
    <property type="entry name" value="CAMP-DEPENDENT PROTEIN KINASE TYPE I REGULATORY SUBUNIT-RELATED"/>
    <property type="match status" value="1"/>
</dbReference>
<evidence type="ECO:0000313" key="3">
    <source>
        <dbReference type="EMBL" id="CAI2386845.1"/>
    </source>
</evidence>
<comment type="caution">
    <text evidence="3">The sequence shown here is derived from an EMBL/GenBank/DDBJ whole genome shotgun (WGS) entry which is preliminary data.</text>
</comment>
<protein>
    <recommendedName>
        <fullName evidence="2">Cyclic nucleotide-binding domain-containing protein</fullName>
    </recommendedName>
</protein>
<evidence type="ECO:0000256" key="1">
    <source>
        <dbReference type="SAM" id="MobiDB-lite"/>
    </source>
</evidence>
<feature type="domain" description="Cyclic nucleotide-binding" evidence="2">
    <location>
        <begin position="33"/>
        <end position="85"/>
    </location>
</feature>
<dbReference type="CDD" id="cd00038">
    <property type="entry name" value="CAP_ED"/>
    <property type="match status" value="2"/>
</dbReference>
<proteinExistence type="predicted"/>
<feature type="domain" description="Cyclic nucleotide-binding" evidence="2">
    <location>
        <begin position="136"/>
        <end position="207"/>
    </location>
</feature>
<keyword evidence="4" id="KW-1185">Reference proteome</keyword>
<dbReference type="InterPro" id="IPR018488">
    <property type="entry name" value="cNMP-bd_CS"/>
</dbReference>
<feature type="region of interest" description="Disordered" evidence="1">
    <location>
        <begin position="649"/>
        <end position="690"/>
    </location>
</feature>
<sequence length="714" mass="82811">MDAQFKEIMSLSPEERKIEQVQLIVDKLSNIRFLNELKESHGREAVKECCSQFTLHSFEPKENIITYRKVGEEFFIILEGSAKIYVPLEFEMTGTKEEIFDYKNKNDTLLIPSSDPNVKNCDFYETLDYDGETKIGKFKIRLLNMINKIEKGASFGELALINNKPRAATIQAFTSVTCAVLTRKNYESIIKPIEERILNEKIGFLKSFPFLQHLSKQTLSRLTYTIDEYRYNRGNTVYNEGDKSKGVYLIYKGEFQIYKRLDILKNKKYQKLGCYAKNIVKREDIPLVTALKGQYFGANETMKKPHICEYTVKCISPEGILWFLSQKYIIDESSLLTKRRMRESGQLLKDLYVKREEEATDVTQIINKPTVNKAQKEEEDEKSNKIREILKMAMTRKYPKSLPENMKDMLYDLETGKKEDQKILKKADQMNQKFNLILKIEENLKSINHVGKIPSQKIDQEKSKVFSLTKVESSPNIIFKNKSPENVNDIADEIAQIKSSIVEEKKKRIEIEGKLKEERSRNEIEIKKTRTGSKLLKDGKLPSIYKRSAIRSNDAYRSSGRATRDNKDLKMVQTQGPEWVNIEQGEQTIGFTTRNLSSPKFDADNIEKNIAYEHYMLKTRYLQKPNNGFKTAREVISKIENQSRINSIRSKSRNADSSVQMMSPKFNRKTPKAKNSSPPEVSIKNMPDKGPLLQSRRLLYMTMMNSKSSFQKTQ</sequence>
<gene>
    <name evidence="3" type="ORF">ECRASSUSDP1_LOCUS28470</name>
</gene>
<dbReference type="AlphaFoldDB" id="A0AAD1Y9P3"/>
<dbReference type="Gene3D" id="2.60.120.10">
    <property type="entry name" value="Jelly Rolls"/>
    <property type="match status" value="2"/>
</dbReference>